<evidence type="ECO:0000256" key="2">
    <source>
        <dbReference type="ARBA" id="ARBA00022801"/>
    </source>
</evidence>
<dbReference type="PROSITE" id="PS51462">
    <property type="entry name" value="NUDIX"/>
    <property type="match status" value="1"/>
</dbReference>
<sequence length="156" mass="17382">MEDIIQTTPAEVISIDNRSSSQTVPFRIRSGTKAIVSASDKVLLLKEQHASGSTFWTLPGGGIEPSESLLEGLTRELFEELRCQSLIREPVGTVWYAHLSRRNTFSTYAVFECSLLSTPLPSKQEGILDHQWVSPANLPSSTLPQVRYLLRSEVNH</sequence>
<gene>
    <name evidence="4" type="ORF">ACFQGH_11155</name>
</gene>
<dbReference type="Proteomes" id="UP001596312">
    <property type="component" value="Unassembled WGS sequence"/>
</dbReference>
<dbReference type="PANTHER" id="PTHR43046:SF14">
    <property type="entry name" value="MUTT_NUDIX FAMILY PROTEIN"/>
    <property type="match status" value="1"/>
</dbReference>
<reference evidence="4 5" key="1">
    <citation type="journal article" date="2019" name="Int. J. Syst. Evol. Microbiol.">
        <title>The Global Catalogue of Microorganisms (GCM) 10K type strain sequencing project: providing services to taxonomists for standard genome sequencing and annotation.</title>
        <authorList>
            <consortium name="The Broad Institute Genomics Platform"/>
            <consortium name="The Broad Institute Genome Sequencing Center for Infectious Disease"/>
            <person name="Wu L."/>
            <person name="Ma J."/>
        </authorList>
    </citation>
    <scope>NUCLEOTIDE SEQUENCE [LARGE SCALE GENOMIC DNA]</scope>
    <source>
        <strain evidence="4 5">CGMCC 1.3240</strain>
    </source>
</reference>
<evidence type="ECO:0000256" key="1">
    <source>
        <dbReference type="ARBA" id="ARBA00001946"/>
    </source>
</evidence>
<evidence type="ECO:0000313" key="4">
    <source>
        <dbReference type="EMBL" id="MFC6905752.1"/>
    </source>
</evidence>
<dbReference type="PANTHER" id="PTHR43046">
    <property type="entry name" value="GDP-MANNOSE MANNOSYL HYDROLASE"/>
    <property type="match status" value="1"/>
</dbReference>
<dbReference type="CDD" id="cd02883">
    <property type="entry name" value="NUDIX_Hydrolase"/>
    <property type="match status" value="1"/>
</dbReference>
<accession>A0ABD5V884</accession>
<dbReference type="SUPFAM" id="SSF55811">
    <property type="entry name" value="Nudix"/>
    <property type="match status" value="1"/>
</dbReference>
<comment type="cofactor">
    <cofactor evidence="1">
        <name>Mg(2+)</name>
        <dbReference type="ChEBI" id="CHEBI:18420"/>
    </cofactor>
</comment>
<dbReference type="RefSeq" id="WP_340604279.1">
    <property type="nucleotide sequence ID" value="NZ_JBBMXV010000003.1"/>
</dbReference>
<keyword evidence="5" id="KW-1185">Reference proteome</keyword>
<dbReference type="Gene3D" id="3.90.79.10">
    <property type="entry name" value="Nucleoside Triphosphate Pyrophosphohydrolase"/>
    <property type="match status" value="1"/>
</dbReference>
<feature type="domain" description="Nudix hydrolase" evidence="3">
    <location>
        <begin position="25"/>
        <end position="156"/>
    </location>
</feature>
<dbReference type="InterPro" id="IPR000086">
    <property type="entry name" value="NUDIX_hydrolase_dom"/>
</dbReference>
<dbReference type="InterPro" id="IPR015797">
    <property type="entry name" value="NUDIX_hydrolase-like_dom_sf"/>
</dbReference>
<evidence type="ECO:0000259" key="3">
    <source>
        <dbReference type="PROSITE" id="PS51462"/>
    </source>
</evidence>
<comment type="caution">
    <text evidence="4">The sequence shown here is derived from an EMBL/GenBank/DDBJ whole genome shotgun (WGS) entry which is preliminary data.</text>
</comment>
<proteinExistence type="predicted"/>
<keyword evidence="2 4" id="KW-0378">Hydrolase</keyword>
<dbReference type="Pfam" id="PF00293">
    <property type="entry name" value="NUDIX"/>
    <property type="match status" value="1"/>
</dbReference>
<dbReference type="GO" id="GO:0016787">
    <property type="term" value="F:hydrolase activity"/>
    <property type="evidence" value="ECO:0007669"/>
    <property type="project" value="UniProtKB-KW"/>
</dbReference>
<organism evidence="4 5">
    <name type="scientific">Halalkalicoccus tibetensis</name>
    <dbReference type="NCBI Taxonomy" id="175632"/>
    <lineage>
        <taxon>Archaea</taxon>
        <taxon>Methanobacteriati</taxon>
        <taxon>Methanobacteriota</taxon>
        <taxon>Stenosarchaea group</taxon>
        <taxon>Halobacteria</taxon>
        <taxon>Halobacteriales</taxon>
        <taxon>Halococcaceae</taxon>
        <taxon>Halalkalicoccus</taxon>
    </lineage>
</organism>
<dbReference type="AlphaFoldDB" id="A0ABD5V884"/>
<dbReference type="EMBL" id="JBHSXQ010000003">
    <property type="protein sequence ID" value="MFC6905752.1"/>
    <property type="molecule type" value="Genomic_DNA"/>
</dbReference>
<protein>
    <submittedName>
        <fullName evidence="4">NUDIX hydrolase</fullName>
    </submittedName>
</protein>
<name>A0ABD5V884_9EURY</name>
<evidence type="ECO:0000313" key="5">
    <source>
        <dbReference type="Proteomes" id="UP001596312"/>
    </source>
</evidence>